<feature type="transmembrane region" description="Helical" evidence="1">
    <location>
        <begin position="31"/>
        <end position="54"/>
    </location>
</feature>
<evidence type="ECO:0000313" key="3">
    <source>
        <dbReference type="Proteomes" id="UP000662373"/>
    </source>
</evidence>
<dbReference type="InterPro" id="IPR045922">
    <property type="entry name" value="DUF6341"/>
</dbReference>
<dbReference type="GO" id="GO:0016757">
    <property type="term" value="F:glycosyltransferase activity"/>
    <property type="evidence" value="ECO:0007669"/>
    <property type="project" value="UniProtKB-KW"/>
</dbReference>
<sequence length="75" mass="8843">MKEFFNGIGELFVNVLFLPFDALKELELSSWWLANIISWVFIVIGMVAFVYWMLQLKSYNDNDEEDKSISSHSYL</sequence>
<keyword evidence="1" id="KW-0472">Membrane</keyword>
<keyword evidence="2" id="KW-0808">Transferase</keyword>
<dbReference type="Proteomes" id="UP000662373">
    <property type="component" value="Unassembled WGS sequence"/>
</dbReference>
<evidence type="ECO:0000313" key="2">
    <source>
        <dbReference type="EMBL" id="MBJ7879683.1"/>
    </source>
</evidence>
<reference evidence="2 3" key="1">
    <citation type="submission" date="2020-09" db="EMBL/GenBank/DDBJ databases">
        <title>Draft genome of Gelidibacter salicanalis PAMC21136.</title>
        <authorList>
            <person name="Park H."/>
        </authorList>
    </citation>
    <scope>NUCLEOTIDE SEQUENCE [LARGE SCALE GENOMIC DNA]</scope>
    <source>
        <strain evidence="2 3">PAMC21136</strain>
    </source>
</reference>
<protein>
    <submittedName>
        <fullName evidence="2">Uracil phosphoribosyltransferase</fullName>
    </submittedName>
</protein>
<accession>A0A934KT55</accession>
<name>A0A934KT55_9FLAO</name>
<comment type="caution">
    <text evidence="2">The sequence shown here is derived from an EMBL/GenBank/DDBJ whole genome shotgun (WGS) entry which is preliminary data.</text>
</comment>
<dbReference type="EMBL" id="JAEHJZ010000004">
    <property type="protein sequence ID" value="MBJ7879683.1"/>
    <property type="molecule type" value="Genomic_DNA"/>
</dbReference>
<dbReference type="Pfam" id="PF19868">
    <property type="entry name" value="DUF6341"/>
    <property type="match status" value="1"/>
</dbReference>
<gene>
    <name evidence="2" type="ORF">JEM65_03300</name>
</gene>
<proteinExistence type="predicted"/>
<keyword evidence="2" id="KW-0328">Glycosyltransferase</keyword>
<organism evidence="2 3">
    <name type="scientific">Gelidibacter salicanalis</name>
    <dbReference type="NCBI Taxonomy" id="291193"/>
    <lineage>
        <taxon>Bacteria</taxon>
        <taxon>Pseudomonadati</taxon>
        <taxon>Bacteroidota</taxon>
        <taxon>Flavobacteriia</taxon>
        <taxon>Flavobacteriales</taxon>
        <taxon>Flavobacteriaceae</taxon>
        <taxon>Gelidibacter</taxon>
    </lineage>
</organism>
<keyword evidence="1" id="KW-1133">Transmembrane helix</keyword>
<evidence type="ECO:0000256" key="1">
    <source>
        <dbReference type="SAM" id="Phobius"/>
    </source>
</evidence>
<keyword evidence="3" id="KW-1185">Reference proteome</keyword>
<dbReference type="RefSeq" id="WP_199597137.1">
    <property type="nucleotide sequence ID" value="NZ_JAEHJZ010000004.1"/>
</dbReference>
<keyword evidence="1" id="KW-0812">Transmembrane</keyword>
<dbReference type="AlphaFoldDB" id="A0A934KT55"/>